<accession>A0AAV5I2Q4</accession>
<comment type="subcellular location">
    <subcellularLocation>
        <location evidence="1">Golgi apparatus membrane</location>
        <topology evidence="1">Single-pass type II membrane protein</topology>
    </subcellularLocation>
</comment>
<dbReference type="AlphaFoldDB" id="A0AAV5I2Q4"/>
<dbReference type="InterPro" id="IPR004263">
    <property type="entry name" value="Exostosin"/>
</dbReference>
<dbReference type="PANTHER" id="PTHR11062:SF253">
    <property type="entry name" value="EXOSTOSIN GT47 DOMAIN-CONTAINING PROTEIN"/>
    <property type="match status" value="1"/>
</dbReference>
<keyword evidence="5" id="KW-0333">Golgi apparatus</keyword>
<dbReference type="EMBL" id="BPVZ01000005">
    <property type="protein sequence ID" value="GKU92009.1"/>
    <property type="molecule type" value="Genomic_DNA"/>
</dbReference>
<comment type="similarity">
    <text evidence="2">Belongs to the glycosyltransferase 47 family.</text>
</comment>
<dbReference type="GO" id="GO:0000139">
    <property type="term" value="C:Golgi membrane"/>
    <property type="evidence" value="ECO:0007669"/>
    <property type="project" value="UniProtKB-SubCell"/>
</dbReference>
<dbReference type="Proteomes" id="UP001054252">
    <property type="component" value="Unassembled WGS sequence"/>
</dbReference>
<dbReference type="GO" id="GO:0016757">
    <property type="term" value="F:glycosyltransferase activity"/>
    <property type="evidence" value="ECO:0007669"/>
    <property type="project" value="UniProtKB-KW"/>
</dbReference>
<keyword evidence="8" id="KW-1185">Reference proteome</keyword>
<dbReference type="Pfam" id="PF03016">
    <property type="entry name" value="Exostosin_GT47"/>
    <property type="match status" value="1"/>
</dbReference>
<gene>
    <name evidence="7" type="ORF">SLEP1_g5797</name>
</gene>
<keyword evidence="3" id="KW-0808">Transferase</keyword>
<feature type="domain" description="Exostosin GT47" evidence="6">
    <location>
        <begin position="3"/>
        <end position="242"/>
    </location>
</feature>
<evidence type="ECO:0000256" key="4">
    <source>
        <dbReference type="ARBA" id="ARBA00022968"/>
    </source>
</evidence>
<protein>
    <recommendedName>
        <fullName evidence="6">Exostosin GT47 domain-containing protein</fullName>
    </recommendedName>
</protein>
<sequence>MLKAFKTYVYPRSVAPSFDSQVESLFYFSLTQSNFITQNPEEAHLFFIPFSFHADLSPRSTARVVGDYRTDYIYWNRALGADHFYLSCTGVRHGSDRNVVELKKNSVQISCFPTTSGLFTPHKDITLPPLANVHALHAPANKSAKYFAYVKYNWVKESTLVEELLSDPEILVESEPSDQMTYEARLAGSKFCLFEYGQDVTGIGEAMSFGCVPVVITDRPIQDLPLTDVLSWQRIAVFVGTRGGAKELKRVLVRVVVDGYEDMRRSGAAASKHLVWNETPQSYDAFHMVMYQLWLRRHTIRYPDREWA</sequence>
<proteinExistence type="inferred from homology"/>
<evidence type="ECO:0000313" key="7">
    <source>
        <dbReference type="EMBL" id="GKU92009.1"/>
    </source>
</evidence>
<comment type="caution">
    <text evidence="7">The sequence shown here is derived from an EMBL/GenBank/DDBJ whole genome shotgun (WGS) entry which is preliminary data.</text>
</comment>
<organism evidence="7 8">
    <name type="scientific">Rubroshorea leprosula</name>
    <dbReference type="NCBI Taxonomy" id="152421"/>
    <lineage>
        <taxon>Eukaryota</taxon>
        <taxon>Viridiplantae</taxon>
        <taxon>Streptophyta</taxon>
        <taxon>Embryophyta</taxon>
        <taxon>Tracheophyta</taxon>
        <taxon>Spermatophyta</taxon>
        <taxon>Magnoliopsida</taxon>
        <taxon>eudicotyledons</taxon>
        <taxon>Gunneridae</taxon>
        <taxon>Pentapetalae</taxon>
        <taxon>rosids</taxon>
        <taxon>malvids</taxon>
        <taxon>Malvales</taxon>
        <taxon>Dipterocarpaceae</taxon>
        <taxon>Rubroshorea</taxon>
    </lineage>
</organism>
<evidence type="ECO:0000256" key="5">
    <source>
        <dbReference type="ARBA" id="ARBA00023034"/>
    </source>
</evidence>
<evidence type="ECO:0000313" key="8">
    <source>
        <dbReference type="Proteomes" id="UP001054252"/>
    </source>
</evidence>
<keyword evidence="4" id="KW-0812">Transmembrane</keyword>
<evidence type="ECO:0000259" key="6">
    <source>
        <dbReference type="Pfam" id="PF03016"/>
    </source>
</evidence>
<keyword evidence="4" id="KW-0735">Signal-anchor</keyword>
<evidence type="ECO:0000256" key="3">
    <source>
        <dbReference type="ARBA" id="ARBA00022676"/>
    </source>
</evidence>
<dbReference type="InterPro" id="IPR040911">
    <property type="entry name" value="Exostosin_GT47"/>
</dbReference>
<keyword evidence="3" id="KW-0328">Glycosyltransferase</keyword>
<evidence type="ECO:0000256" key="2">
    <source>
        <dbReference type="ARBA" id="ARBA00010271"/>
    </source>
</evidence>
<name>A0AAV5I2Q4_9ROSI</name>
<dbReference type="PANTHER" id="PTHR11062">
    <property type="entry name" value="EXOSTOSIN HEPARAN SULFATE GLYCOSYLTRANSFERASE -RELATED"/>
    <property type="match status" value="1"/>
</dbReference>
<reference evidence="7 8" key="1">
    <citation type="journal article" date="2021" name="Commun. Biol.">
        <title>The genome of Shorea leprosula (Dipterocarpaceae) highlights the ecological relevance of drought in aseasonal tropical rainforests.</title>
        <authorList>
            <person name="Ng K.K.S."/>
            <person name="Kobayashi M.J."/>
            <person name="Fawcett J.A."/>
            <person name="Hatakeyama M."/>
            <person name="Paape T."/>
            <person name="Ng C.H."/>
            <person name="Ang C.C."/>
            <person name="Tnah L.H."/>
            <person name="Lee C.T."/>
            <person name="Nishiyama T."/>
            <person name="Sese J."/>
            <person name="O'Brien M.J."/>
            <person name="Copetti D."/>
            <person name="Mohd Noor M.I."/>
            <person name="Ong R.C."/>
            <person name="Putra M."/>
            <person name="Sireger I.Z."/>
            <person name="Indrioko S."/>
            <person name="Kosugi Y."/>
            <person name="Izuno A."/>
            <person name="Isagi Y."/>
            <person name="Lee S.L."/>
            <person name="Shimizu K.K."/>
        </authorList>
    </citation>
    <scope>NUCLEOTIDE SEQUENCE [LARGE SCALE GENOMIC DNA]</scope>
    <source>
        <strain evidence="7">214</strain>
    </source>
</reference>
<evidence type="ECO:0000256" key="1">
    <source>
        <dbReference type="ARBA" id="ARBA00004323"/>
    </source>
</evidence>